<dbReference type="SUPFAM" id="SSF46942">
    <property type="entry name" value="Elongation factor TFIIS domain 2"/>
    <property type="match status" value="1"/>
</dbReference>
<dbReference type="Gene3D" id="1.10.472.30">
    <property type="entry name" value="Transcription elongation factor S-II, central domain"/>
    <property type="match status" value="1"/>
</dbReference>
<dbReference type="GO" id="GO:0006351">
    <property type="term" value="P:DNA-templated transcription"/>
    <property type="evidence" value="ECO:0007669"/>
    <property type="project" value="InterPro"/>
</dbReference>
<dbReference type="Pfam" id="PF07500">
    <property type="entry name" value="TFIIS_M"/>
    <property type="match status" value="1"/>
</dbReference>
<organism evidence="2 3">
    <name type="scientific">Lupinus angustifolius</name>
    <name type="common">Narrow-leaved blue lupine</name>
    <dbReference type="NCBI Taxonomy" id="3871"/>
    <lineage>
        <taxon>Eukaryota</taxon>
        <taxon>Viridiplantae</taxon>
        <taxon>Streptophyta</taxon>
        <taxon>Embryophyta</taxon>
        <taxon>Tracheophyta</taxon>
        <taxon>Spermatophyta</taxon>
        <taxon>Magnoliopsida</taxon>
        <taxon>eudicotyledons</taxon>
        <taxon>Gunneridae</taxon>
        <taxon>Pentapetalae</taxon>
        <taxon>rosids</taxon>
        <taxon>fabids</taxon>
        <taxon>Fabales</taxon>
        <taxon>Fabaceae</taxon>
        <taxon>Papilionoideae</taxon>
        <taxon>50 kb inversion clade</taxon>
        <taxon>genistoids sensu lato</taxon>
        <taxon>core genistoids</taxon>
        <taxon>Genisteae</taxon>
        <taxon>Lupinus</taxon>
    </lineage>
</organism>
<dbReference type="PANTHER" id="PTHR46871">
    <property type="entry name" value="BROMO-ADJACENT HOMOLOGY (BAH) DOMAIN-CONTAINING PROTEIN"/>
    <property type="match status" value="1"/>
</dbReference>
<dbReference type="PANTHER" id="PTHR46871:SF1">
    <property type="entry name" value="BROMO-ADJACENT HOMOLOGY (BAH) DOMAIN-CONTAINING PROTEIN"/>
    <property type="match status" value="1"/>
</dbReference>
<dbReference type="AlphaFoldDB" id="A0A4P1QTT1"/>
<protein>
    <recommendedName>
        <fullName evidence="1">TFIIS central domain-containing protein</fullName>
    </recommendedName>
</protein>
<evidence type="ECO:0000259" key="1">
    <source>
        <dbReference type="PROSITE" id="PS51321"/>
    </source>
</evidence>
<evidence type="ECO:0000313" key="2">
    <source>
        <dbReference type="EMBL" id="OIV94913.1"/>
    </source>
</evidence>
<accession>A0A4P1QTT1</accession>
<dbReference type="InterPro" id="IPR003618">
    <property type="entry name" value="TFIIS_cen_dom"/>
</dbReference>
<feature type="domain" description="TFIIS central" evidence="1">
    <location>
        <begin position="1"/>
        <end position="109"/>
    </location>
</feature>
<sequence>MCIIKQLSIGSKYFIWPDAAVPAIVALEKASHDALSSDLQKYNQKLRSLDFNLKSNALLAHRLLNGELEPSKFINMTPTELKMTNARCSRCNKSKVGVRDIICAGDSDRYQLECIHCGNSWYASPDEVSTLTIYGNIGAAGHAD</sequence>
<dbReference type="Gramene" id="OIV94913">
    <property type="protein sequence ID" value="OIV94913"/>
    <property type="gene ID" value="TanjilG_22110"/>
</dbReference>
<dbReference type="SMART" id="SM00510">
    <property type="entry name" value="TFS2M"/>
    <property type="match status" value="1"/>
</dbReference>
<dbReference type="Proteomes" id="UP000188354">
    <property type="component" value="Chromosome LG17"/>
</dbReference>
<evidence type="ECO:0000313" key="3">
    <source>
        <dbReference type="Proteomes" id="UP000188354"/>
    </source>
</evidence>
<reference evidence="2 3" key="1">
    <citation type="journal article" date="2017" name="Plant Biotechnol. J.">
        <title>A comprehensive draft genome sequence for lupin (Lupinus angustifolius), an emerging health food: insights into plant-microbe interactions and legume evolution.</title>
        <authorList>
            <person name="Hane J.K."/>
            <person name="Ming Y."/>
            <person name="Kamphuis L.G."/>
            <person name="Nelson M.N."/>
            <person name="Garg G."/>
            <person name="Atkins C.A."/>
            <person name="Bayer P.E."/>
            <person name="Bravo A."/>
            <person name="Bringans S."/>
            <person name="Cannon S."/>
            <person name="Edwards D."/>
            <person name="Foley R."/>
            <person name="Gao L.L."/>
            <person name="Harrison M.J."/>
            <person name="Huang W."/>
            <person name="Hurgobin B."/>
            <person name="Li S."/>
            <person name="Liu C.W."/>
            <person name="McGrath A."/>
            <person name="Morahan G."/>
            <person name="Murray J."/>
            <person name="Weller J."/>
            <person name="Jian J."/>
            <person name="Singh K.B."/>
        </authorList>
    </citation>
    <scope>NUCLEOTIDE SEQUENCE [LARGE SCALE GENOMIC DNA]</scope>
    <source>
        <strain evidence="3">cv. Tanjil</strain>
        <tissue evidence="2">Whole plant</tissue>
    </source>
</reference>
<keyword evidence="3" id="KW-1185">Reference proteome</keyword>
<dbReference type="STRING" id="3871.A0A4P1QTT1"/>
<name>A0A4P1QTT1_LUPAN</name>
<dbReference type="InterPro" id="IPR036575">
    <property type="entry name" value="TFIIS_cen_dom_sf"/>
</dbReference>
<proteinExistence type="predicted"/>
<dbReference type="PROSITE" id="PS51321">
    <property type="entry name" value="TFIIS_CENTRAL"/>
    <property type="match status" value="1"/>
</dbReference>
<dbReference type="EMBL" id="CM007377">
    <property type="protein sequence ID" value="OIV94913.1"/>
    <property type="molecule type" value="Genomic_DNA"/>
</dbReference>
<gene>
    <name evidence="2" type="ORF">TanjilG_22110</name>
</gene>